<evidence type="ECO:0000313" key="2">
    <source>
        <dbReference type="Proteomes" id="UP001523401"/>
    </source>
</evidence>
<dbReference type="RefSeq" id="WP_252850002.1">
    <property type="nucleotide sequence ID" value="NZ_BAPW01000008.1"/>
</dbReference>
<gene>
    <name evidence="1" type="ORF">NF685_13335</name>
</gene>
<name>A0ABT1CJH9_9PROT</name>
<sequence>MPQADASPSTSRRAVLSQLAVLPLVGSFGTLMPDAQAFGGADATLLARITQAIETHRVMNDRAHEFTDDECLALSDAFDDQLEALADMQAVTPEGLSAKARLIRLYLPPYFRAFEVDQRSPEIRLLSSFIEDATLFAQRNAA</sequence>
<dbReference type="PROSITE" id="PS51318">
    <property type="entry name" value="TAT"/>
    <property type="match status" value="1"/>
</dbReference>
<protein>
    <submittedName>
        <fullName evidence="1">Uncharacterized protein</fullName>
    </submittedName>
</protein>
<dbReference type="InterPro" id="IPR006311">
    <property type="entry name" value="TAT_signal"/>
</dbReference>
<evidence type="ECO:0000313" key="1">
    <source>
        <dbReference type="EMBL" id="MCO6161017.1"/>
    </source>
</evidence>
<accession>A0ABT1CJH9</accession>
<dbReference type="Proteomes" id="UP001523401">
    <property type="component" value="Unassembled WGS sequence"/>
</dbReference>
<reference evidence="1 2" key="1">
    <citation type="submission" date="2022-06" db="EMBL/GenBank/DDBJ databases">
        <title>Whole-genome of Asaia lannensis strain LMG 27011T.</title>
        <authorList>
            <person name="Sombolestani A."/>
        </authorList>
    </citation>
    <scope>NUCLEOTIDE SEQUENCE [LARGE SCALE GENOMIC DNA]</scope>
    <source>
        <strain evidence="1 2">NBRC 102526</strain>
    </source>
</reference>
<keyword evidence="2" id="KW-1185">Reference proteome</keyword>
<organism evidence="1 2">
    <name type="scientific">Asaia lannensis NBRC 102526</name>
    <dbReference type="NCBI Taxonomy" id="1307926"/>
    <lineage>
        <taxon>Bacteria</taxon>
        <taxon>Pseudomonadati</taxon>
        <taxon>Pseudomonadota</taxon>
        <taxon>Alphaproteobacteria</taxon>
        <taxon>Acetobacterales</taxon>
        <taxon>Acetobacteraceae</taxon>
        <taxon>Asaia</taxon>
    </lineage>
</organism>
<dbReference type="EMBL" id="JAMXQU010000013">
    <property type="protein sequence ID" value="MCO6161017.1"/>
    <property type="molecule type" value="Genomic_DNA"/>
</dbReference>
<proteinExistence type="predicted"/>
<comment type="caution">
    <text evidence="1">The sequence shown here is derived from an EMBL/GenBank/DDBJ whole genome shotgun (WGS) entry which is preliminary data.</text>
</comment>